<dbReference type="GO" id="GO:0050568">
    <property type="term" value="F:protein-glutamine glutaminase activity"/>
    <property type="evidence" value="ECO:0007669"/>
    <property type="project" value="UniProtKB-UniRule"/>
</dbReference>
<evidence type="ECO:0000259" key="8">
    <source>
        <dbReference type="PROSITE" id="PS50110"/>
    </source>
</evidence>
<sequence length="369" mass="39882">MVRMLSEIINEDVELCVVGSASHGYEAVRKAELLHPEVITMDVNMPRMNGLKAVEHIMSTVPIPIVMISSLTQQGAETTIKALDLGAIDFVPKPSGYVSPDIGELAAKIIAKIKLAAKIRVVRTTINHSSQTQPFSHPSIRQKQTTCKEDDVDIEEAIFKYVRSHAAGNAYHYDRIVVIGCSTGGPQALNEILSRFPEHFPAPVLVVQHMPGKFTAKLAELLNVRIPLHVVEAREGMRIRKGMVYIAPGSAHMKILADRTIALVRGAQKAAEPCPSVNMLMQSASEVFGSQVIGVILTGMGNDGAEGMNAIKDANGSTIAQDEETSLVFGMPRVAIESGCVDSIVPLPLIAAEITSLTRPNKGKKKRKI</sequence>
<feature type="domain" description="Response regulatory" evidence="8">
    <location>
        <begin position="1"/>
        <end position="108"/>
    </location>
</feature>
<comment type="PTM">
    <text evidence="5">Phosphorylated by CheA. Phosphorylation of the N-terminal regulatory domain activates the methylesterase activity.</text>
</comment>
<organism evidence="10 11">
    <name type="scientific">candidate division KSB3 bacterium</name>
    <dbReference type="NCBI Taxonomy" id="2044937"/>
    <lineage>
        <taxon>Bacteria</taxon>
        <taxon>candidate division KSB3</taxon>
    </lineage>
</organism>
<dbReference type="PROSITE" id="PS50110">
    <property type="entry name" value="RESPONSE_REGULATORY"/>
    <property type="match status" value="1"/>
</dbReference>
<comment type="domain">
    <text evidence="5">Contains a C-terminal catalytic domain, and an N-terminal region which modulates catalytic activity.</text>
</comment>
<dbReference type="InterPro" id="IPR011006">
    <property type="entry name" value="CheY-like_superfamily"/>
</dbReference>
<comment type="function">
    <text evidence="5">Involved in chemotaxis. Part of a chemotaxis signal transduction system that modulates chemotaxis in response to various stimuli. Catalyzes the demethylation of specific methylglutamate residues introduced into the chemoreceptors (methyl-accepting chemotaxis proteins or MCP) by CheR. Also mediates the irreversible deamidation of specific glutamine residues to glutamic acid.</text>
</comment>
<keyword evidence="3 5" id="KW-0378">Hydrolase</keyword>
<dbReference type="EC" id="3.1.1.61" evidence="5"/>
<dbReference type="GO" id="GO:0000156">
    <property type="term" value="F:phosphorelay response regulator activity"/>
    <property type="evidence" value="ECO:0007669"/>
    <property type="project" value="InterPro"/>
</dbReference>
<name>A0A2G6KDP9_9BACT</name>
<dbReference type="AlphaFoldDB" id="A0A2G6KDP9"/>
<evidence type="ECO:0000313" key="11">
    <source>
        <dbReference type="Proteomes" id="UP000230821"/>
    </source>
</evidence>
<keyword evidence="5 7" id="KW-0597">Phosphoprotein</keyword>
<dbReference type="Pfam" id="PF00072">
    <property type="entry name" value="Response_reg"/>
    <property type="match status" value="1"/>
</dbReference>
<dbReference type="InterPro" id="IPR001789">
    <property type="entry name" value="Sig_transdc_resp-reg_receiver"/>
</dbReference>
<dbReference type="GO" id="GO:0005737">
    <property type="term" value="C:cytoplasm"/>
    <property type="evidence" value="ECO:0007669"/>
    <property type="project" value="UniProtKB-SubCell"/>
</dbReference>
<evidence type="ECO:0000256" key="3">
    <source>
        <dbReference type="ARBA" id="ARBA00022801"/>
    </source>
</evidence>
<dbReference type="HAMAP" id="MF_00099">
    <property type="entry name" value="CheB_chemtxs"/>
    <property type="match status" value="1"/>
</dbReference>
<feature type="domain" description="CheB-type methylesterase" evidence="9">
    <location>
        <begin position="170"/>
        <end position="361"/>
    </location>
</feature>
<evidence type="ECO:0000256" key="7">
    <source>
        <dbReference type="PROSITE-ProRule" id="PRU00169"/>
    </source>
</evidence>
<comment type="caution">
    <text evidence="10">The sequence shown here is derived from an EMBL/GenBank/DDBJ whole genome shotgun (WGS) entry which is preliminary data.</text>
</comment>
<comment type="catalytic activity">
    <reaction evidence="4 5">
        <text>[protein]-L-glutamate 5-O-methyl ester + H2O = L-glutamyl-[protein] + methanol + H(+)</text>
        <dbReference type="Rhea" id="RHEA:23236"/>
        <dbReference type="Rhea" id="RHEA-COMP:10208"/>
        <dbReference type="Rhea" id="RHEA-COMP:10311"/>
        <dbReference type="ChEBI" id="CHEBI:15377"/>
        <dbReference type="ChEBI" id="CHEBI:15378"/>
        <dbReference type="ChEBI" id="CHEBI:17790"/>
        <dbReference type="ChEBI" id="CHEBI:29973"/>
        <dbReference type="ChEBI" id="CHEBI:82795"/>
        <dbReference type="EC" id="3.1.1.61"/>
    </reaction>
</comment>
<evidence type="ECO:0000256" key="1">
    <source>
        <dbReference type="ARBA" id="ARBA00022490"/>
    </source>
</evidence>
<dbReference type="Gene3D" id="3.40.50.2300">
    <property type="match status" value="1"/>
</dbReference>
<dbReference type="EC" id="3.5.1.44" evidence="5"/>
<evidence type="ECO:0000256" key="5">
    <source>
        <dbReference type="HAMAP-Rule" id="MF_00099"/>
    </source>
</evidence>
<dbReference type="CDD" id="cd17541">
    <property type="entry name" value="REC_CheB-like"/>
    <property type="match status" value="1"/>
</dbReference>
<feature type="active site" evidence="5 6">
    <location>
        <position position="303"/>
    </location>
</feature>
<dbReference type="InterPro" id="IPR000673">
    <property type="entry name" value="Sig_transdc_resp-reg_Me-estase"/>
</dbReference>
<protein>
    <recommendedName>
        <fullName evidence="5">Protein-glutamate methylesterase/protein-glutamine glutaminase</fullName>
        <ecNumber evidence="5">3.1.1.61</ecNumber>
        <ecNumber evidence="5">3.5.1.44</ecNumber>
    </recommendedName>
</protein>
<dbReference type="Pfam" id="PF01339">
    <property type="entry name" value="CheB_methylest"/>
    <property type="match status" value="1"/>
</dbReference>
<evidence type="ECO:0000256" key="4">
    <source>
        <dbReference type="ARBA" id="ARBA00048267"/>
    </source>
</evidence>
<feature type="active site" evidence="5 6">
    <location>
        <position position="209"/>
    </location>
</feature>
<dbReference type="NCBIfam" id="NF001965">
    <property type="entry name" value="PRK00742.1"/>
    <property type="match status" value="1"/>
</dbReference>
<proteinExistence type="inferred from homology"/>
<keyword evidence="1 5" id="KW-0963">Cytoplasm</keyword>
<dbReference type="CDD" id="cd16432">
    <property type="entry name" value="CheB_Rec"/>
    <property type="match status" value="1"/>
</dbReference>
<comment type="catalytic activity">
    <reaction evidence="5">
        <text>L-glutaminyl-[protein] + H2O = L-glutamyl-[protein] + NH4(+)</text>
        <dbReference type="Rhea" id="RHEA:16441"/>
        <dbReference type="Rhea" id="RHEA-COMP:10207"/>
        <dbReference type="Rhea" id="RHEA-COMP:10208"/>
        <dbReference type="ChEBI" id="CHEBI:15377"/>
        <dbReference type="ChEBI" id="CHEBI:28938"/>
        <dbReference type="ChEBI" id="CHEBI:29973"/>
        <dbReference type="ChEBI" id="CHEBI:30011"/>
        <dbReference type="EC" id="3.5.1.44"/>
    </reaction>
</comment>
<dbReference type="InterPro" id="IPR008248">
    <property type="entry name" value="CheB-like"/>
</dbReference>
<dbReference type="GO" id="GO:0006935">
    <property type="term" value="P:chemotaxis"/>
    <property type="evidence" value="ECO:0007669"/>
    <property type="project" value="UniProtKB-UniRule"/>
</dbReference>
<comment type="similarity">
    <text evidence="5">Belongs to the CheB family.</text>
</comment>
<reference evidence="10 11" key="1">
    <citation type="submission" date="2017-10" db="EMBL/GenBank/DDBJ databases">
        <title>Novel microbial diversity and functional potential in the marine mammal oral microbiome.</title>
        <authorList>
            <person name="Dudek N.K."/>
            <person name="Sun C.L."/>
            <person name="Burstein D."/>
            <person name="Kantor R.S."/>
            <person name="Aliaga Goltsman D.S."/>
            <person name="Bik E.M."/>
            <person name="Thomas B.C."/>
            <person name="Banfield J.F."/>
            <person name="Relman D.A."/>
        </authorList>
    </citation>
    <scope>NUCLEOTIDE SEQUENCE [LARGE SCALE GENOMIC DNA]</scope>
    <source>
        <strain evidence="10">DOLJORAL78_47_16</strain>
    </source>
</reference>
<dbReference type="PANTHER" id="PTHR42872">
    <property type="entry name" value="PROTEIN-GLUTAMATE METHYLESTERASE/PROTEIN-GLUTAMINE GLUTAMINASE"/>
    <property type="match status" value="1"/>
</dbReference>
<dbReference type="SUPFAM" id="SSF52738">
    <property type="entry name" value="Methylesterase CheB, C-terminal domain"/>
    <property type="match status" value="1"/>
</dbReference>
<feature type="active site" evidence="5 6">
    <location>
        <position position="182"/>
    </location>
</feature>
<dbReference type="InterPro" id="IPR035909">
    <property type="entry name" value="CheB_C"/>
</dbReference>
<dbReference type="Gene3D" id="3.40.50.180">
    <property type="entry name" value="Methylesterase CheB, C-terminal domain"/>
    <property type="match status" value="1"/>
</dbReference>
<feature type="modified residue" description="4-aspartylphosphate" evidence="5 7">
    <location>
        <position position="42"/>
    </location>
</feature>
<dbReference type="GO" id="GO:0008984">
    <property type="term" value="F:protein-glutamate methylesterase activity"/>
    <property type="evidence" value="ECO:0007669"/>
    <property type="project" value="UniProtKB-UniRule"/>
</dbReference>
<evidence type="ECO:0000256" key="6">
    <source>
        <dbReference type="PROSITE-ProRule" id="PRU00050"/>
    </source>
</evidence>
<dbReference type="SUPFAM" id="SSF52172">
    <property type="entry name" value="CheY-like"/>
    <property type="match status" value="1"/>
</dbReference>
<keyword evidence="2 5" id="KW-0145">Chemotaxis</keyword>
<evidence type="ECO:0000256" key="2">
    <source>
        <dbReference type="ARBA" id="ARBA00022500"/>
    </source>
</evidence>
<dbReference type="Proteomes" id="UP000230821">
    <property type="component" value="Unassembled WGS sequence"/>
</dbReference>
<dbReference type="EMBL" id="PDSK01000094">
    <property type="protein sequence ID" value="PIE33781.1"/>
    <property type="molecule type" value="Genomic_DNA"/>
</dbReference>
<dbReference type="PANTHER" id="PTHR42872:SF6">
    <property type="entry name" value="PROTEIN-GLUTAMATE METHYLESTERASE_PROTEIN-GLUTAMINE GLUTAMINASE"/>
    <property type="match status" value="1"/>
</dbReference>
<dbReference type="PIRSF" id="PIRSF000876">
    <property type="entry name" value="RR_chemtxs_CheB"/>
    <property type="match status" value="1"/>
</dbReference>
<comment type="subcellular location">
    <subcellularLocation>
        <location evidence="5">Cytoplasm</location>
    </subcellularLocation>
</comment>
<dbReference type="PROSITE" id="PS50122">
    <property type="entry name" value="CHEB"/>
    <property type="match status" value="1"/>
</dbReference>
<evidence type="ECO:0000313" key="10">
    <source>
        <dbReference type="EMBL" id="PIE33781.1"/>
    </source>
</evidence>
<evidence type="ECO:0000259" key="9">
    <source>
        <dbReference type="PROSITE" id="PS50122"/>
    </source>
</evidence>
<accession>A0A2G6KDP9</accession>
<gene>
    <name evidence="5" type="primary">cheB</name>
    <name evidence="10" type="ORF">CSA56_09715</name>
</gene>
<dbReference type="SMART" id="SM00448">
    <property type="entry name" value="REC"/>
    <property type="match status" value="1"/>
</dbReference>